<keyword evidence="4" id="KW-0539">Nucleus</keyword>
<evidence type="ECO:0000256" key="3">
    <source>
        <dbReference type="ARBA" id="ARBA00022737"/>
    </source>
</evidence>
<dbReference type="GeneID" id="106816839"/>
<dbReference type="PRINTS" id="PR00320">
    <property type="entry name" value="GPROTEINBRPT"/>
</dbReference>
<sequence>IDTPCWIAGSVETGKKLHVIPGGRSGTEATQVGHIAHVLALAISTDNKFLASGCRNRTIHIWKPDTCERVHTFSGHKDAVSGLVFRKGTHDLYSASFDRSVKIWNLDEMAYVETLFGHQDHVTGIDALSRERVLTSGGRDGSVRVWKVVEESQLVFHGHSGSIDCVQLINEEHFISGSDDGSVALWSVMKKKPSCLVKRAHSRSDDDADNNNAESTEEAKWIGAVAALHSTDLVASGSCDGYVRLWQCSEGYRSLKLLHKIPVVGFVNALRFASSGDFIVAGVGQEHRLGRWWRRRDARNSVCIVPLKRTSTKQA</sequence>
<evidence type="ECO:0000313" key="7">
    <source>
        <dbReference type="RefSeq" id="XP_014676960.1"/>
    </source>
</evidence>
<dbReference type="InterPro" id="IPR036322">
    <property type="entry name" value="WD40_repeat_dom_sf"/>
</dbReference>
<comment type="subcellular location">
    <subcellularLocation>
        <location evidence="1">Nucleus</location>
    </subcellularLocation>
</comment>
<dbReference type="SUPFAM" id="SSF50978">
    <property type="entry name" value="WD40 repeat-like"/>
    <property type="match status" value="1"/>
</dbReference>
<dbReference type="Gene3D" id="2.130.10.10">
    <property type="entry name" value="YVTN repeat-like/Quinoprotein amine dehydrogenase"/>
    <property type="match status" value="1"/>
</dbReference>
<dbReference type="PROSITE" id="PS50082">
    <property type="entry name" value="WD_REPEATS_2"/>
    <property type="match status" value="4"/>
</dbReference>
<feature type="repeat" description="WD" evidence="5">
    <location>
        <begin position="31"/>
        <end position="72"/>
    </location>
</feature>
<dbReference type="InterPro" id="IPR015943">
    <property type="entry name" value="WD40/YVTN_repeat-like_dom_sf"/>
</dbReference>
<dbReference type="SMART" id="SM00320">
    <property type="entry name" value="WD40"/>
    <property type="match status" value="5"/>
</dbReference>
<dbReference type="PANTHER" id="PTHR19865">
    <property type="entry name" value="U3 SMALL NUCLEOLAR RNA INTERACTING PROTEIN 2"/>
    <property type="match status" value="1"/>
</dbReference>
<feature type="repeat" description="WD" evidence="5">
    <location>
        <begin position="156"/>
        <end position="188"/>
    </location>
</feature>
<reference evidence="7" key="1">
    <citation type="submission" date="2025-08" db="UniProtKB">
        <authorList>
            <consortium name="RefSeq"/>
        </authorList>
    </citation>
    <scope>IDENTIFICATION</scope>
</reference>
<evidence type="ECO:0000256" key="4">
    <source>
        <dbReference type="ARBA" id="ARBA00023242"/>
    </source>
</evidence>
<protein>
    <submittedName>
        <fullName evidence="7">U3 small nucleolar RNA-interacting protein 2-like</fullName>
    </submittedName>
</protein>
<dbReference type="Pfam" id="PF00400">
    <property type="entry name" value="WD40"/>
    <property type="match status" value="5"/>
</dbReference>
<dbReference type="PROSITE" id="PS50294">
    <property type="entry name" value="WD_REPEATS_REGION"/>
    <property type="match status" value="4"/>
</dbReference>
<feature type="repeat" description="WD" evidence="5">
    <location>
        <begin position="115"/>
        <end position="156"/>
    </location>
</feature>
<feature type="non-terminal residue" evidence="7">
    <location>
        <position position="1"/>
    </location>
</feature>
<dbReference type="Proteomes" id="UP000695022">
    <property type="component" value="Unplaced"/>
</dbReference>
<feature type="repeat" description="WD" evidence="5">
    <location>
        <begin position="73"/>
        <end position="114"/>
    </location>
</feature>
<evidence type="ECO:0000256" key="1">
    <source>
        <dbReference type="ARBA" id="ARBA00004123"/>
    </source>
</evidence>
<dbReference type="PROSITE" id="PS00678">
    <property type="entry name" value="WD_REPEATS_1"/>
    <property type="match status" value="1"/>
</dbReference>
<dbReference type="RefSeq" id="XP_014676960.1">
    <property type="nucleotide sequence ID" value="XM_014821474.1"/>
</dbReference>
<accession>A0ABM1EXN9</accession>
<dbReference type="InterPro" id="IPR039241">
    <property type="entry name" value="Rrp9-like"/>
</dbReference>
<keyword evidence="3" id="KW-0677">Repeat</keyword>
<proteinExistence type="predicted"/>
<name>A0ABM1EXN9_PRICU</name>
<dbReference type="PANTHER" id="PTHR19865:SF0">
    <property type="entry name" value="U3 SMALL NUCLEOLAR RNA-INTERACTING PROTEIN 2"/>
    <property type="match status" value="1"/>
</dbReference>
<dbReference type="InterPro" id="IPR001680">
    <property type="entry name" value="WD40_rpt"/>
</dbReference>
<gene>
    <name evidence="7" type="primary">LOC106816839</name>
</gene>
<dbReference type="InterPro" id="IPR020472">
    <property type="entry name" value="WD40_PAC1"/>
</dbReference>
<keyword evidence="2 5" id="KW-0853">WD repeat</keyword>
<dbReference type="InterPro" id="IPR019775">
    <property type="entry name" value="WD40_repeat_CS"/>
</dbReference>
<evidence type="ECO:0000256" key="2">
    <source>
        <dbReference type="ARBA" id="ARBA00022574"/>
    </source>
</evidence>
<evidence type="ECO:0000256" key="5">
    <source>
        <dbReference type="PROSITE-ProRule" id="PRU00221"/>
    </source>
</evidence>
<organism evidence="6 7">
    <name type="scientific">Priapulus caudatus</name>
    <name type="common">Priapulid worm</name>
    <dbReference type="NCBI Taxonomy" id="37621"/>
    <lineage>
        <taxon>Eukaryota</taxon>
        <taxon>Metazoa</taxon>
        <taxon>Ecdysozoa</taxon>
        <taxon>Scalidophora</taxon>
        <taxon>Priapulida</taxon>
        <taxon>Priapulimorpha</taxon>
        <taxon>Priapulimorphida</taxon>
        <taxon>Priapulidae</taxon>
        <taxon>Priapulus</taxon>
    </lineage>
</organism>
<evidence type="ECO:0000313" key="6">
    <source>
        <dbReference type="Proteomes" id="UP000695022"/>
    </source>
</evidence>
<keyword evidence="6" id="KW-1185">Reference proteome</keyword>